<evidence type="ECO:0000256" key="1">
    <source>
        <dbReference type="ARBA" id="ARBA00023125"/>
    </source>
</evidence>
<evidence type="ECO:0000313" key="5">
    <source>
        <dbReference type="Proteomes" id="UP001596119"/>
    </source>
</evidence>
<dbReference type="PROSITE" id="PS01081">
    <property type="entry name" value="HTH_TETR_1"/>
    <property type="match status" value="1"/>
</dbReference>
<comment type="caution">
    <text evidence="4">The sequence shown here is derived from an EMBL/GenBank/DDBJ whole genome shotgun (WGS) entry which is preliminary data.</text>
</comment>
<keyword evidence="1 2" id="KW-0238">DNA-binding</keyword>
<dbReference type="SUPFAM" id="SSF48498">
    <property type="entry name" value="Tetracyclin repressor-like, C-terminal domain"/>
    <property type="match status" value="1"/>
</dbReference>
<evidence type="ECO:0000256" key="2">
    <source>
        <dbReference type="PROSITE-ProRule" id="PRU00335"/>
    </source>
</evidence>
<dbReference type="InterPro" id="IPR050109">
    <property type="entry name" value="HTH-type_TetR-like_transc_reg"/>
</dbReference>
<dbReference type="SUPFAM" id="SSF46689">
    <property type="entry name" value="Homeodomain-like"/>
    <property type="match status" value="1"/>
</dbReference>
<dbReference type="InterPro" id="IPR041586">
    <property type="entry name" value="PsrA_TetR_C"/>
</dbReference>
<proteinExistence type="predicted"/>
<dbReference type="Gene3D" id="1.10.357.10">
    <property type="entry name" value="Tetracycline Repressor, domain 2"/>
    <property type="match status" value="1"/>
</dbReference>
<feature type="DNA-binding region" description="H-T-H motif" evidence="2">
    <location>
        <begin position="34"/>
        <end position="53"/>
    </location>
</feature>
<dbReference type="PANTHER" id="PTHR30055:SF235">
    <property type="entry name" value="TRANSCRIPTIONAL REGULATORY PROTEIN"/>
    <property type="match status" value="1"/>
</dbReference>
<name>A0ABW1I9U9_9PSEU</name>
<organism evidence="4 5">
    <name type="scientific">Pseudonocardia lutea</name>
    <dbReference type="NCBI Taxonomy" id="2172015"/>
    <lineage>
        <taxon>Bacteria</taxon>
        <taxon>Bacillati</taxon>
        <taxon>Actinomycetota</taxon>
        <taxon>Actinomycetes</taxon>
        <taxon>Pseudonocardiales</taxon>
        <taxon>Pseudonocardiaceae</taxon>
        <taxon>Pseudonocardia</taxon>
    </lineage>
</organism>
<keyword evidence="5" id="KW-1185">Reference proteome</keyword>
<dbReference type="PANTHER" id="PTHR30055">
    <property type="entry name" value="HTH-TYPE TRANSCRIPTIONAL REGULATOR RUTR"/>
    <property type="match status" value="1"/>
</dbReference>
<feature type="domain" description="HTH tetR-type" evidence="3">
    <location>
        <begin position="11"/>
        <end position="71"/>
    </location>
</feature>
<protein>
    <submittedName>
        <fullName evidence="4">TetR/AcrR family transcriptional regulator</fullName>
    </submittedName>
</protein>
<evidence type="ECO:0000259" key="3">
    <source>
        <dbReference type="PROSITE" id="PS50977"/>
    </source>
</evidence>
<dbReference type="PRINTS" id="PR00455">
    <property type="entry name" value="HTHTETR"/>
</dbReference>
<accession>A0ABW1I9U9</accession>
<gene>
    <name evidence="4" type="ORF">ACFQH9_19510</name>
</gene>
<dbReference type="Proteomes" id="UP001596119">
    <property type="component" value="Unassembled WGS sequence"/>
</dbReference>
<dbReference type="InterPro" id="IPR001647">
    <property type="entry name" value="HTH_TetR"/>
</dbReference>
<evidence type="ECO:0000313" key="4">
    <source>
        <dbReference type="EMBL" id="MFC5950461.1"/>
    </source>
</evidence>
<dbReference type="EMBL" id="JBHSQK010000047">
    <property type="protein sequence ID" value="MFC5950461.1"/>
    <property type="molecule type" value="Genomic_DNA"/>
</dbReference>
<reference evidence="5" key="1">
    <citation type="journal article" date="2019" name="Int. J. Syst. Evol. Microbiol.">
        <title>The Global Catalogue of Microorganisms (GCM) 10K type strain sequencing project: providing services to taxonomists for standard genome sequencing and annotation.</title>
        <authorList>
            <consortium name="The Broad Institute Genomics Platform"/>
            <consortium name="The Broad Institute Genome Sequencing Center for Infectious Disease"/>
            <person name="Wu L."/>
            <person name="Ma J."/>
        </authorList>
    </citation>
    <scope>NUCLEOTIDE SEQUENCE [LARGE SCALE GENOMIC DNA]</scope>
    <source>
        <strain evidence="5">CGMCC 4.7397</strain>
    </source>
</reference>
<dbReference type="RefSeq" id="WP_379567594.1">
    <property type="nucleotide sequence ID" value="NZ_JBHSQK010000047.1"/>
</dbReference>
<dbReference type="InterPro" id="IPR023772">
    <property type="entry name" value="DNA-bd_HTH_TetR-type_CS"/>
</dbReference>
<dbReference type="PROSITE" id="PS50977">
    <property type="entry name" value="HTH_TETR_2"/>
    <property type="match status" value="1"/>
</dbReference>
<sequence>MAVKRTPFDGDQTRLALITAAEELFADEGVEATSIRSINKAAGVAPAAVHYHFGSKDALLDAVLARRGGVILPQILTRAGELVERRRRPTAHEIVDCVAVPYLELLADDPVGGGRWLRIIAQLSLAQDVRMSRQGDPAARVLKELCEKAYPKADPETVPALVALALNTLIQMIGRTPGDADAEAEAAYRTQLVDFVAGGLDAILRAASHPSTASSSPSAESA</sequence>
<dbReference type="Pfam" id="PF17939">
    <property type="entry name" value="TetR_C_30"/>
    <property type="match status" value="1"/>
</dbReference>
<dbReference type="InterPro" id="IPR036271">
    <property type="entry name" value="Tet_transcr_reg_TetR-rel_C_sf"/>
</dbReference>
<dbReference type="InterPro" id="IPR009057">
    <property type="entry name" value="Homeodomain-like_sf"/>
</dbReference>
<dbReference type="Pfam" id="PF00440">
    <property type="entry name" value="TetR_N"/>
    <property type="match status" value="1"/>
</dbReference>